<reference evidence="2" key="2">
    <citation type="journal article" date="2019" name="Genome Biol. Evol.">
        <title>Day and night: Metabolic profiles and evolutionary relationships of six axenic non-marine cyanobacteria.</title>
        <authorList>
            <person name="Will S.E."/>
            <person name="Henke P."/>
            <person name="Boedeker C."/>
            <person name="Huang S."/>
            <person name="Brinkmann H."/>
            <person name="Rohde M."/>
            <person name="Jarek M."/>
            <person name="Friedl T."/>
            <person name="Seufert S."/>
            <person name="Schumacher M."/>
            <person name="Overmann J."/>
            <person name="Neumann-Schaal M."/>
            <person name="Petersen J."/>
        </authorList>
    </citation>
    <scope>NUCLEOTIDE SEQUENCE [LARGE SCALE GENOMIC DNA]</scope>
    <source>
        <strain evidence="2">PCC 7102</strain>
    </source>
</reference>
<feature type="region of interest" description="Disordered" evidence="1">
    <location>
        <begin position="1"/>
        <end position="53"/>
    </location>
</feature>
<evidence type="ECO:0000256" key="1">
    <source>
        <dbReference type="SAM" id="MobiDB-lite"/>
    </source>
</evidence>
<keyword evidence="3" id="KW-1185">Reference proteome</keyword>
<comment type="caution">
    <text evidence="2">The sequence shown here is derived from an EMBL/GenBank/DDBJ whole genome shotgun (WGS) entry which is preliminary data.</text>
</comment>
<protein>
    <submittedName>
        <fullName evidence="2">Uncharacterized protein</fullName>
    </submittedName>
</protein>
<dbReference type="RefSeq" id="WP_127079168.1">
    <property type="nucleotide sequence ID" value="NZ_RSCL01000002.1"/>
</dbReference>
<dbReference type="Proteomes" id="UP000271624">
    <property type="component" value="Unassembled WGS sequence"/>
</dbReference>
<organism evidence="2 3">
    <name type="scientific">Dulcicalothrix desertica PCC 7102</name>
    <dbReference type="NCBI Taxonomy" id="232991"/>
    <lineage>
        <taxon>Bacteria</taxon>
        <taxon>Bacillati</taxon>
        <taxon>Cyanobacteriota</taxon>
        <taxon>Cyanophyceae</taxon>
        <taxon>Nostocales</taxon>
        <taxon>Calotrichaceae</taxon>
        <taxon>Dulcicalothrix</taxon>
    </lineage>
</organism>
<sequence>MRSAKVHSFQVNKSHLGKGTGTTKTTRTHVNNQGTSRPHRVSASWKAGHSNGRTNFINKRFKTNDAGHLLAKSNGGKGHIRSGVFPQNPKINRGNRLNGVQTHSVWRGHKDKFHKAVKKNGGGNWTVKLHRKK</sequence>
<gene>
    <name evidence="2" type="ORF">DSM106972_008230</name>
</gene>
<name>A0A433VRM0_9CYAN</name>
<dbReference type="EMBL" id="RSCL01000002">
    <property type="protein sequence ID" value="RUT08770.1"/>
    <property type="molecule type" value="Genomic_DNA"/>
</dbReference>
<proteinExistence type="predicted"/>
<feature type="region of interest" description="Disordered" evidence="1">
    <location>
        <begin position="72"/>
        <end position="96"/>
    </location>
</feature>
<reference evidence="2" key="1">
    <citation type="submission" date="2018-12" db="EMBL/GenBank/DDBJ databases">
        <authorList>
            <person name="Will S."/>
            <person name="Neumann-Schaal M."/>
            <person name="Henke P."/>
        </authorList>
    </citation>
    <scope>NUCLEOTIDE SEQUENCE</scope>
    <source>
        <strain evidence="2">PCC 7102</strain>
    </source>
</reference>
<dbReference type="OrthoDB" id="292792at2"/>
<accession>A0A433VRM0</accession>
<evidence type="ECO:0000313" key="3">
    <source>
        <dbReference type="Proteomes" id="UP000271624"/>
    </source>
</evidence>
<evidence type="ECO:0000313" key="2">
    <source>
        <dbReference type="EMBL" id="RUT08770.1"/>
    </source>
</evidence>
<dbReference type="AlphaFoldDB" id="A0A433VRM0"/>